<dbReference type="PIRSF" id="PIRSF005751">
    <property type="entry name" value="Acet_citr_lig"/>
    <property type="match status" value="1"/>
</dbReference>
<dbReference type="Pfam" id="PF00583">
    <property type="entry name" value="Acetyltransf_1"/>
    <property type="match status" value="1"/>
</dbReference>
<keyword evidence="2 3" id="KW-0067">ATP-binding</keyword>
<dbReference type="InterPro" id="IPR005216">
    <property type="entry name" value="Citrate_lyase_ligase"/>
</dbReference>
<dbReference type="AlphaFoldDB" id="A0A084JA82"/>
<reference evidence="5 6" key="1">
    <citation type="submission" date="2014-07" db="EMBL/GenBank/DDBJ databases">
        <title>Draft genome of Clostridium sulfidigenes 113A isolated from sediments associated with methane hydrate from Krishna Godavari basin.</title>
        <authorList>
            <person name="Honkalas V.S."/>
            <person name="Dabir A.P."/>
            <person name="Arora P."/>
            <person name="Dhakephalkar P.K."/>
        </authorList>
    </citation>
    <scope>NUCLEOTIDE SEQUENCE [LARGE SCALE GENOMIC DNA]</scope>
    <source>
        <strain evidence="5 6">113A</strain>
    </source>
</reference>
<dbReference type="PANTHER" id="PTHR40599">
    <property type="entry name" value="[CITRATE [PRO-3S]-LYASE] LIGASE"/>
    <property type="match status" value="1"/>
</dbReference>
<comment type="catalytic activity">
    <reaction evidence="3">
        <text>holo-[citrate lyase ACP] + acetate + ATP = acetyl-[citrate lyase ACP] + AMP + diphosphate</text>
        <dbReference type="Rhea" id="RHEA:23788"/>
        <dbReference type="Rhea" id="RHEA-COMP:10158"/>
        <dbReference type="Rhea" id="RHEA-COMP:13710"/>
        <dbReference type="ChEBI" id="CHEBI:30089"/>
        <dbReference type="ChEBI" id="CHEBI:30616"/>
        <dbReference type="ChEBI" id="CHEBI:33019"/>
        <dbReference type="ChEBI" id="CHEBI:82683"/>
        <dbReference type="ChEBI" id="CHEBI:137976"/>
        <dbReference type="ChEBI" id="CHEBI:456215"/>
        <dbReference type="EC" id="6.2.1.22"/>
    </reaction>
</comment>
<proteinExistence type="predicted"/>
<comment type="function">
    <text evidence="3">Acetylation of prosthetic group (2-(5''-phosphoribosyl)-3'-dephosphocoenzyme-A) of the gamma subunit of citrate lyase.</text>
</comment>
<dbReference type="RefSeq" id="WP_035133555.1">
    <property type="nucleotide sequence ID" value="NZ_JPMD01000028.1"/>
</dbReference>
<dbReference type="NCBIfam" id="TIGR00124">
    <property type="entry name" value="cit_ly_ligase"/>
    <property type="match status" value="1"/>
</dbReference>
<feature type="domain" description="N-acetyltransferase" evidence="4">
    <location>
        <begin position="1"/>
        <end position="125"/>
    </location>
</feature>
<gene>
    <name evidence="5" type="ORF">IO99_12060</name>
</gene>
<evidence type="ECO:0000313" key="5">
    <source>
        <dbReference type="EMBL" id="KEZ85866.1"/>
    </source>
</evidence>
<dbReference type="PROSITE" id="PS51186">
    <property type="entry name" value="GNAT"/>
    <property type="match status" value="1"/>
</dbReference>
<dbReference type="Gene3D" id="3.40.630.30">
    <property type="match status" value="1"/>
</dbReference>
<dbReference type="eggNOG" id="COG3053">
    <property type="taxonomic scope" value="Bacteria"/>
</dbReference>
<dbReference type="SUPFAM" id="SSF55729">
    <property type="entry name" value="Acyl-CoA N-acyltransferases (Nat)"/>
    <property type="match status" value="1"/>
</dbReference>
<dbReference type="InterPro" id="IPR000182">
    <property type="entry name" value="GNAT_dom"/>
</dbReference>
<keyword evidence="3 5" id="KW-0436">Ligase</keyword>
<dbReference type="EMBL" id="JPMD01000028">
    <property type="protein sequence ID" value="KEZ85866.1"/>
    <property type="molecule type" value="Genomic_DNA"/>
</dbReference>
<dbReference type="InterPro" id="IPR016181">
    <property type="entry name" value="Acyl_CoA_acyltransferase"/>
</dbReference>
<name>A0A084JA82_9CLOT</name>
<evidence type="ECO:0000256" key="2">
    <source>
        <dbReference type="ARBA" id="ARBA00022840"/>
    </source>
</evidence>
<dbReference type="InterPro" id="IPR013166">
    <property type="entry name" value="Citrate_lyase_ligase_C"/>
</dbReference>
<dbReference type="STRING" id="318464.IO99_12060"/>
<dbReference type="InterPro" id="IPR014729">
    <property type="entry name" value="Rossmann-like_a/b/a_fold"/>
</dbReference>
<comment type="caution">
    <text evidence="5">The sequence shown here is derived from an EMBL/GenBank/DDBJ whole genome shotgun (WGS) entry which is preliminary data.</text>
</comment>
<dbReference type="SMART" id="SM00764">
    <property type="entry name" value="Citrate_ly_lig"/>
    <property type="match status" value="1"/>
</dbReference>
<dbReference type="GO" id="GO:0016829">
    <property type="term" value="F:lyase activity"/>
    <property type="evidence" value="ECO:0007669"/>
    <property type="project" value="UniProtKB-KW"/>
</dbReference>
<sequence>MYYNTQKINLNSKIEVNRVEEFLRGFALKYEDVDYTLIIEEEGEIIATCSKKNNIVKCFAVSEDHQGQGISNILITDITNKLFEEGIYHNFIFTKPSNNFLFQGLGYKVIVDTDKVSLLEAGNKNIHSELKNIKKSYELKDEEQYAALIMNCNPFTLGHKYIVKKAAMDNKNVIIFVVEEEKSSFPFQVRFQLIKDGVKEFNNVTVIPGGNYIISSATFPNYFLRKDDDILKEYTKIDGNVFGKYFCKELNITKRYVGSEPYCNVTNTYNETLREVLPKYGVKVEIIERCEIENKAISASRVRELLKEDRLEEVRELVPLTTYEFLTSSLGKDIIEKLKLRDLPH</sequence>
<dbReference type="GO" id="GO:0005524">
    <property type="term" value="F:ATP binding"/>
    <property type="evidence" value="ECO:0007669"/>
    <property type="project" value="UniProtKB-UniRule"/>
</dbReference>
<dbReference type="Pfam" id="PF08218">
    <property type="entry name" value="Citrate_ly_lig"/>
    <property type="match status" value="1"/>
</dbReference>
<keyword evidence="5" id="KW-0456">Lyase</keyword>
<evidence type="ECO:0000313" key="6">
    <source>
        <dbReference type="Proteomes" id="UP000028542"/>
    </source>
</evidence>
<evidence type="ECO:0000256" key="3">
    <source>
        <dbReference type="PIRNR" id="PIRNR005751"/>
    </source>
</evidence>
<dbReference type="PANTHER" id="PTHR40599:SF1">
    <property type="entry name" value="[CITRATE [PRO-3S]-LYASE] LIGASE"/>
    <property type="match status" value="1"/>
</dbReference>
<dbReference type="Proteomes" id="UP000028542">
    <property type="component" value="Unassembled WGS sequence"/>
</dbReference>
<organism evidence="5 6">
    <name type="scientific">Clostridium sulfidigenes</name>
    <dbReference type="NCBI Taxonomy" id="318464"/>
    <lineage>
        <taxon>Bacteria</taxon>
        <taxon>Bacillati</taxon>
        <taxon>Bacillota</taxon>
        <taxon>Clostridia</taxon>
        <taxon>Eubacteriales</taxon>
        <taxon>Clostridiaceae</taxon>
        <taxon>Clostridium</taxon>
    </lineage>
</organism>
<protein>
    <recommendedName>
        <fullName evidence="3">[Citrate [pro-3S]-lyase] ligase</fullName>
        <ecNumber evidence="3">6.2.1.22</ecNumber>
    </recommendedName>
</protein>
<dbReference type="EC" id="6.2.1.22" evidence="3"/>
<evidence type="ECO:0000256" key="1">
    <source>
        <dbReference type="ARBA" id="ARBA00022741"/>
    </source>
</evidence>
<dbReference type="Gene3D" id="3.40.50.620">
    <property type="entry name" value="HUPs"/>
    <property type="match status" value="1"/>
</dbReference>
<dbReference type="SUPFAM" id="SSF52374">
    <property type="entry name" value="Nucleotidylyl transferase"/>
    <property type="match status" value="1"/>
</dbReference>
<keyword evidence="6" id="KW-1185">Reference proteome</keyword>
<dbReference type="GO" id="GO:0016747">
    <property type="term" value="F:acyltransferase activity, transferring groups other than amino-acyl groups"/>
    <property type="evidence" value="ECO:0007669"/>
    <property type="project" value="InterPro"/>
</dbReference>
<dbReference type="GO" id="GO:0008771">
    <property type="term" value="F:[citrate (pro-3S)-lyase] ligase activity"/>
    <property type="evidence" value="ECO:0007669"/>
    <property type="project" value="UniProtKB-EC"/>
</dbReference>
<evidence type="ECO:0000259" key="4">
    <source>
        <dbReference type="PROSITE" id="PS51186"/>
    </source>
</evidence>
<accession>A0A084JA82</accession>
<keyword evidence="1 3" id="KW-0547">Nucleotide-binding</keyword>